<dbReference type="PANTHER" id="PTHR43279">
    <property type="entry name" value="CATECHOL-2,3-DIOXYGENASE"/>
    <property type="match status" value="1"/>
</dbReference>
<organism evidence="3 4">
    <name type="scientific">Streptomyces antimicrobicus</name>
    <dbReference type="NCBI Taxonomy" id="2883108"/>
    <lineage>
        <taxon>Bacteria</taxon>
        <taxon>Bacillati</taxon>
        <taxon>Actinomycetota</taxon>
        <taxon>Actinomycetes</taxon>
        <taxon>Kitasatosporales</taxon>
        <taxon>Streptomycetaceae</taxon>
        <taxon>Streptomyces</taxon>
    </lineage>
</organism>
<keyword evidence="4" id="KW-1185">Reference proteome</keyword>
<dbReference type="PROSITE" id="PS51819">
    <property type="entry name" value="VOC"/>
    <property type="match status" value="1"/>
</dbReference>
<comment type="caution">
    <text evidence="3">The sequence shown here is derived from an EMBL/GenBank/DDBJ whole genome shotgun (WGS) entry which is preliminary data.</text>
</comment>
<proteinExistence type="predicted"/>
<dbReference type="InterPro" id="IPR004360">
    <property type="entry name" value="Glyas_Fos-R_dOase_dom"/>
</dbReference>
<dbReference type="InterPro" id="IPR037523">
    <property type="entry name" value="VOC_core"/>
</dbReference>
<evidence type="ECO:0000256" key="1">
    <source>
        <dbReference type="SAM" id="MobiDB-lite"/>
    </source>
</evidence>
<name>A0ABS8B0X8_9ACTN</name>
<reference evidence="3 4" key="1">
    <citation type="submission" date="2021-10" db="EMBL/GenBank/DDBJ databases">
        <title>Streptomyces sp. strain SMC 277, a novel streptomycete isolated from soil.</title>
        <authorList>
            <person name="Chanama M."/>
        </authorList>
    </citation>
    <scope>NUCLEOTIDE SEQUENCE [LARGE SCALE GENOMIC DNA]</scope>
    <source>
        <strain evidence="3 4">SMC 277</strain>
    </source>
</reference>
<dbReference type="Proteomes" id="UP001199054">
    <property type="component" value="Unassembled WGS sequence"/>
</dbReference>
<dbReference type="Gene3D" id="3.10.180.10">
    <property type="entry name" value="2,3-Dihydroxybiphenyl 1,2-Dioxygenase, domain 1"/>
    <property type="match status" value="1"/>
</dbReference>
<dbReference type="PANTHER" id="PTHR43279:SF1">
    <property type="entry name" value="CATECHOL-2,3-DIOXYGENASE"/>
    <property type="match status" value="1"/>
</dbReference>
<sequence length="150" mass="16044">MTALSTGSAGLNVTNLERSVDFYRRSLGFDVIRQSTGPVNRYALMGSDGVVLLTLWEQSSGAFPVNRPGLHHLSFEAATLDDLRAAEKRLRAAGVPLRDDDGSSEDAASAGQLFFADPDGIRLEIYTDDPAVPQGPTPALPRCGYFDDGA</sequence>
<evidence type="ECO:0000259" key="2">
    <source>
        <dbReference type="PROSITE" id="PS51819"/>
    </source>
</evidence>
<evidence type="ECO:0000313" key="4">
    <source>
        <dbReference type="Proteomes" id="UP001199054"/>
    </source>
</evidence>
<dbReference type="InterPro" id="IPR029068">
    <property type="entry name" value="Glyas_Bleomycin-R_OHBP_Dase"/>
</dbReference>
<feature type="region of interest" description="Disordered" evidence="1">
    <location>
        <begin position="127"/>
        <end position="150"/>
    </location>
</feature>
<protein>
    <submittedName>
        <fullName evidence="3">VOC family protein</fullName>
    </submittedName>
</protein>
<gene>
    <name evidence="3" type="ORF">LG632_02465</name>
</gene>
<dbReference type="SUPFAM" id="SSF54593">
    <property type="entry name" value="Glyoxalase/Bleomycin resistance protein/Dihydroxybiphenyl dioxygenase"/>
    <property type="match status" value="1"/>
</dbReference>
<feature type="domain" description="VOC" evidence="2">
    <location>
        <begin position="5"/>
        <end position="128"/>
    </location>
</feature>
<dbReference type="Pfam" id="PF00903">
    <property type="entry name" value="Glyoxalase"/>
    <property type="match status" value="1"/>
</dbReference>
<dbReference type="EMBL" id="JAJAUY010000005">
    <property type="protein sequence ID" value="MCB5178254.1"/>
    <property type="molecule type" value="Genomic_DNA"/>
</dbReference>
<accession>A0ABS8B0X8</accession>
<dbReference type="RefSeq" id="WP_226724647.1">
    <property type="nucleotide sequence ID" value="NZ_JAJAUY010000005.1"/>
</dbReference>
<evidence type="ECO:0000313" key="3">
    <source>
        <dbReference type="EMBL" id="MCB5178254.1"/>
    </source>
</evidence>